<dbReference type="PANTHER" id="PTHR28243">
    <property type="entry name" value="AGL049CP"/>
    <property type="match status" value="1"/>
</dbReference>
<evidence type="ECO:0000259" key="1">
    <source>
        <dbReference type="Pfam" id="PF12766"/>
    </source>
</evidence>
<sequence length="249" mass="28569">MQLMAPWVPAFTNSVNRHLESFPFVTLSFATVDCEGRPKVRTCIYRGFLFNDRRTNVLTITSDTRMDKIEHLKSNSQVEACFWFPKTNEQFRVSGHAHTLTSDNAEKFSDEVDYPLVSPGAIKNYSSNMDLASMGQMTNNTSERNDIKPTAQEWKDEMDSKWDALSGKLKASFRKPEPGSKITPEKRKLLDSITRGVDGSNEEDGKKNYSLVVLTVDKVDYINLNGHNDIRYLYERFDEDQWTEDEVCP</sequence>
<evidence type="ECO:0000313" key="3">
    <source>
        <dbReference type="EMBL" id="ONH66956.1"/>
    </source>
</evidence>
<organism evidence="2">
    <name type="scientific">Cyberlindnera fabianii</name>
    <name type="common">Yeast</name>
    <name type="synonym">Hansenula fabianii</name>
    <dbReference type="NCBI Taxonomy" id="36022"/>
    <lineage>
        <taxon>Eukaryota</taxon>
        <taxon>Fungi</taxon>
        <taxon>Dikarya</taxon>
        <taxon>Ascomycota</taxon>
        <taxon>Saccharomycotina</taxon>
        <taxon>Saccharomycetes</taxon>
        <taxon>Phaffomycetales</taxon>
        <taxon>Phaffomycetaceae</taxon>
        <taxon>Cyberlindnera</taxon>
    </lineage>
</organism>
<proteinExistence type="predicted"/>
<reference evidence="2" key="1">
    <citation type="journal article" date="2014" name="Genome Announc.">
        <title>Genome sequence of the yeast Cyberlindnera fabianii (Hansenula fabianii).</title>
        <authorList>
            <person name="Freel K.C."/>
            <person name="Sarilar V."/>
            <person name="Neuveglise C."/>
            <person name="Devillers H."/>
            <person name="Friedrich A."/>
            <person name="Schacherer J."/>
        </authorList>
    </citation>
    <scope>NUCLEOTIDE SEQUENCE</scope>
    <source>
        <strain evidence="2">YJS4271</strain>
    </source>
</reference>
<dbReference type="OrthoDB" id="5394411at2759"/>
<dbReference type="PANTHER" id="PTHR28243:SF1">
    <property type="entry name" value="PYRIDOXAMINE 5'-PHOSPHATE OXIDASE ALR4036 FAMILY FMN-BINDING DOMAIN-CONTAINING PROTEIN"/>
    <property type="match status" value="1"/>
</dbReference>
<dbReference type="AlphaFoldDB" id="A0A061AYL7"/>
<dbReference type="InterPro" id="IPR024624">
    <property type="entry name" value="Pyridox_Oxase_Alr4036_FMN-bd"/>
</dbReference>
<reference evidence="4" key="2">
    <citation type="journal article" date="2017" name="Genome Announc.">
        <title>Genome sequences of Cyberlindnera fabianii 65, Pichia kudriavzevii 129, and Saccharomyces cerevisiae 131 isolated from fermented masau fruits in Zimbabwe.</title>
        <authorList>
            <person name="van Rijswijck I.M.H."/>
            <person name="Derks M.F.L."/>
            <person name="Abee T."/>
            <person name="de Ridder D."/>
            <person name="Smid E.J."/>
        </authorList>
    </citation>
    <scope>NUCLEOTIDE SEQUENCE [LARGE SCALE GENOMIC DNA]</scope>
    <source>
        <strain evidence="4">65</strain>
    </source>
</reference>
<feature type="domain" description="Pyridoxamine 5'-phosphate oxidase Alr4036 family FMN-binding" evidence="1">
    <location>
        <begin position="4"/>
        <end position="99"/>
    </location>
</feature>
<evidence type="ECO:0000313" key="2">
    <source>
        <dbReference type="EMBL" id="CDR42759.1"/>
    </source>
</evidence>
<keyword evidence="4" id="KW-1185">Reference proteome</keyword>
<dbReference type="InterPro" id="IPR012349">
    <property type="entry name" value="Split_barrel_FMN-bd"/>
</dbReference>
<accession>A0A061AYL7</accession>
<dbReference type="Gene3D" id="2.30.110.10">
    <property type="entry name" value="Electron Transport, Fmn-binding Protein, Chain A"/>
    <property type="match status" value="1"/>
</dbReference>
<dbReference type="Proteomes" id="UP000189513">
    <property type="component" value="Unassembled WGS sequence"/>
</dbReference>
<dbReference type="GO" id="GO:0010181">
    <property type="term" value="F:FMN binding"/>
    <property type="evidence" value="ECO:0007669"/>
    <property type="project" value="InterPro"/>
</dbReference>
<gene>
    <name evidence="3" type="ORF">BON22_3176</name>
    <name evidence="2" type="ORF">CYFA0S_10e01926g</name>
</gene>
<dbReference type="Pfam" id="PF12766">
    <property type="entry name" value="Pyridox_oxase_2"/>
    <property type="match status" value="1"/>
</dbReference>
<dbReference type="EMBL" id="MPUK01000005">
    <property type="protein sequence ID" value="ONH66956.1"/>
    <property type="molecule type" value="Genomic_DNA"/>
</dbReference>
<dbReference type="EMBL" id="LK052895">
    <property type="protein sequence ID" value="CDR42759.1"/>
    <property type="molecule type" value="Genomic_DNA"/>
</dbReference>
<evidence type="ECO:0000313" key="4">
    <source>
        <dbReference type="Proteomes" id="UP000189513"/>
    </source>
</evidence>
<name>A0A061AYL7_CYBFA</name>
<reference evidence="3" key="3">
    <citation type="submission" date="2017-01" db="EMBL/GenBank/DDBJ databases">
        <authorList>
            <person name="Mah S.A."/>
            <person name="Swanson W.J."/>
            <person name="Moy G.W."/>
            <person name="Vacquier V.D."/>
        </authorList>
    </citation>
    <scope>NUCLEOTIDE SEQUENCE [LARGE SCALE GENOMIC DNA]</scope>
    <source>
        <strain evidence="3">65</strain>
    </source>
</reference>
<dbReference type="OMA" id="IHQMAPW"/>
<dbReference type="STRING" id="36022.A0A061AYL7"/>
<dbReference type="SUPFAM" id="SSF50475">
    <property type="entry name" value="FMN-binding split barrel"/>
    <property type="match status" value="1"/>
</dbReference>
<dbReference type="VEuPathDB" id="FungiDB:BON22_3176"/>
<protein>
    <submittedName>
        <fullName evidence="2">CYFA0S10e01926g1_1</fullName>
    </submittedName>
    <submittedName>
        <fullName evidence="3">Pyridoxine/pyridoxamine 5'-phosphate oxidase 2</fullName>
    </submittedName>
</protein>